<dbReference type="PANTHER" id="PTHR34145">
    <property type="entry name" value="OS02G0105600 PROTEIN"/>
    <property type="match status" value="1"/>
</dbReference>
<dbReference type="InterPro" id="IPR032675">
    <property type="entry name" value="LRR_dom_sf"/>
</dbReference>
<dbReference type="AlphaFoldDB" id="A0AAV6WQN2"/>
<dbReference type="InterPro" id="IPR001810">
    <property type="entry name" value="F-box_dom"/>
</dbReference>
<gene>
    <name evidence="3" type="ORF">BUALT_Bualt14G0085300</name>
</gene>
<proteinExistence type="predicted"/>
<dbReference type="InterPro" id="IPR036047">
    <property type="entry name" value="F-box-like_dom_sf"/>
</dbReference>
<dbReference type="Pfam" id="PF24758">
    <property type="entry name" value="LRR_At5g56370"/>
    <property type="match status" value="1"/>
</dbReference>
<dbReference type="SUPFAM" id="SSF81383">
    <property type="entry name" value="F-box domain"/>
    <property type="match status" value="1"/>
</dbReference>
<sequence>MNREAQNVGAPATQADIAGICGADPLAAEKWIYGIEETFVAMEYPEEVRLNVALPLLIGNAKHWWDSVKPAYNDTFSSKHPKSSNARVFMEKGKSIESMDDEHQLPEVIIQHIQSFLNRRQAARTSVLSKSWYSAWSTRPILNFDEGDFQIAKVFSEFVKRTMQRYHELKLKIEDFRLQIQVIDSDSAPLADESITRALQLRVNDFSLEISGGYWKYVLPVQVFEAKSLINLSVVGCKIDQEFNGNMICSNLLSLTLCRVFIGDDMIRDIVLRCPLLENLHLSECMGLLNVNDRLFAIESRQYGKLSCLMLERVKINDFFFHDFSLKFPCLEDLSLHDCDGYKDIDIFSHSLKYISLMHTYKLKKAKFEVPSIRKFEFSAINIPSMCFMTASREYESYISLTCRQHHAVGGSWFLALKKFLTELSRSKISLKIQIFLDSWDYCMGDNRGFPVPLVENLKVKVYPSSSLCYAVLDCLFWSCRPKFITIYDDDDIETRMLLCKLLVQQVIQDRSYSTREFSYMNDLGKVNVESFEETLKEWQPLPWQDPLDFLNVEEVNEEQFRFRLKWRAS</sequence>
<organism evidence="3 4">
    <name type="scientific">Buddleja alternifolia</name>
    <dbReference type="NCBI Taxonomy" id="168488"/>
    <lineage>
        <taxon>Eukaryota</taxon>
        <taxon>Viridiplantae</taxon>
        <taxon>Streptophyta</taxon>
        <taxon>Embryophyta</taxon>
        <taxon>Tracheophyta</taxon>
        <taxon>Spermatophyta</taxon>
        <taxon>Magnoliopsida</taxon>
        <taxon>eudicotyledons</taxon>
        <taxon>Gunneridae</taxon>
        <taxon>Pentapetalae</taxon>
        <taxon>asterids</taxon>
        <taxon>lamiids</taxon>
        <taxon>Lamiales</taxon>
        <taxon>Scrophulariaceae</taxon>
        <taxon>Buddlejeae</taxon>
        <taxon>Buddleja</taxon>
    </lineage>
</organism>
<dbReference type="Proteomes" id="UP000826271">
    <property type="component" value="Unassembled WGS sequence"/>
</dbReference>
<dbReference type="InterPro" id="IPR053772">
    <property type="entry name" value="At1g61320/At1g61330-like"/>
</dbReference>
<accession>A0AAV6WQN2</accession>
<dbReference type="InterPro" id="IPR055411">
    <property type="entry name" value="LRR_FXL15/At3g58940/PEG3-like"/>
</dbReference>
<dbReference type="PANTHER" id="PTHR34145:SF28">
    <property type="entry name" value="F-BOX DOMAIN-CONTAINING PROTEIN"/>
    <property type="match status" value="1"/>
</dbReference>
<dbReference type="EMBL" id="WHWC01000014">
    <property type="protein sequence ID" value="KAG8370129.1"/>
    <property type="molecule type" value="Genomic_DNA"/>
</dbReference>
<feature type="domain" description="F-box/LRR-repeat protein 15/At3g58940/PEG3-like LRR" evidence="2">
    <location>
        <begin position="216"/>
        <end position="287"/>
    </location>
</feature>
<evidence type="ECO:0000313" key="3">
    <source>
        <dbReference type="EMBL" id="KAG8370129.1"/>
    </source>
</evidence>
<protein>
    <submittedName>
        <fullName evidence="3">Uncharacterized protein</fullName>
    </submittedName>
</protein>
<feature type="domain" description="F-box" evidence="1">
    <location>
        <begin position="104"/>
        <end position="141"/>
    </location>
</feature>
<reference evidence="3" key="1">
    <citation type="submission" date="2019-10" db="EMBL/GenBank/DDBJ databases">
        <authorList>
            <person name="Zhang R."/>
            <person name="Pan Y."/>
            <person name="Wang J."/>
            <person name="Ma R."/>
            <person name="Yu S."/>
        </authorList>
    </citation>
    <scope>NUCLEOTIDE SEQUENCE</scope>
    <source>
        <strain evidence="3">LA-IB0</strain>
        <tissue evidence="3">Leaf</tissue>
    </source>
</reference>
<keyword evidence="4" id="KW-1185">Reference proteome</keyword>
<evidence type="ECO:0000259" key="2">
    <source>
        <dbReference type="Pfam" id="PF24758"/>
    </source>
</evidence>
<evidence type="ECO:0000313" key="4">
    <source>
        <dbReference type="Proteomes" id="UP000826271"/>
    </source>
</evidence>
<dbReference type="Gene3D" id="3.80.10.10">
    <property type="entry name" value="Ribonuclease Inhibitor"/>
    <property type="match status" value="1"/>
</dbReference>
<dbReference type="SUPFAM" id="SSF52047">
    <property type="entry name" value="RNI-like"/>
    <property type="match status" value="1"/>
</dbReference>
<name>A0AAV6WQN2_9LAMI</name>
<comment type="caution">
    <text evidence="3">The sequence shown here is derived from an EMBL/GenBank/DDBJ whole genome shotgun (WGS) entry which is preliminary data.</text>
</comment>
<evidence type="ECO:0000259" key="1">
    <source>
        <dbReference type="Pfam" id="PF00646"/>
    </source>
</evidence>
<dbReference type="Pfam" id="PF00646">
    <property type="entry name" value="F-box"/>
    <property type="match status" value="1"/>
</dbReference>